<comment type="caution">
    <text evidence="1">The sequence shown here is derived from an EMBL/GenBank/DDBJ whole genome shotgun (WGS) entry which is preliminary data.</text>
</comment>
<dbReference type="Proteomes" id="UP001147700">
    <property type="component" value="Unassembled WGS sequence"/>
</dbReference>
<dbReference type="SUPFAM" id="SSF53167">
    <property type="entry name" value="Purine and uridine phosphorylases"/>
    <property type="match status" value="1"/>
</dbReference>
<sequence length="363" mass="40732">MSRPGRVQIARAACFELLGRVFANPDAIKQEMLRRDCSSWIEDLDEPGRVWAEHALAESYKPPRQRASLMHPPTPSAPDRERIDVLLVTVVPNEAEAAEIVFDLGRDHPGARRREDGRRYHEASLETHRAGRLNLVLTNIGESGNTTAQGALRSMLRLYEPELVLLAGIAAGRLDSVKLGDLVLPRKVWYLEKGASLPDEFRREAQERRLPQRLYTLVGEHRIRRTGFYEQLQEALTQLDDDQLPPGVKRTHKPGFDSDASVVASEKLLRDGSLRKLASAEGVDRKIKLGDMESWGLVQAVGSGSVGEWTGDNPPEWMVVRAVSDFGEVDKDDNWQMFASVCALVGARHFLQVTYERRKDAVL</sequence>
<dbReference type="RefSeq" id="WP_202956687.1">
    <property type="nucleotide sequence ID" value="NZ_JAPCID010000022.1"/>
</dbReference>
<dbReference type="Gene3D" id="3.40.50.1580">
    <property type="entry name" value="Nucleoside phosphorylase domain"/>
    <property type="match status" value="1"/>
</dbReference>
<keyword evidence="2" id="KW-1185">Reference proteome</keyword>
<evidence type="ECO:0000313" key="2">
    <source>
        <dbReference type="Proteomes" id="UP001147700"/>
    </source>
</evidence>
<dbReference type="PANTHER" id="PTHR46832:SF1">
    <property type="entry name" value="5'-METHYLTHIOADENOSINE_S-ADENOSYLHOMOCYSTEINE NUCLEOSIDASE"/>
    <property type="match status" value="1"/>
</dbReference>
<accession>A0ABT4RKS7</accession>
<evidence type="ECO:0000313" key="1">
    <source>
        <dbReference type="EMBL" id="MDA0139159.1"/>
    </source>
</evidence>
<proteinExistence type="predicted"/>
<gene>
    <name evidence="1" type="ORF">OJ962_16780</name>
</gene>
<dbReference type="EMBL" id="JAPCID010000022">
    <property type="protein sequence ID" value="MDA0139159.1"/>
    <property type="molecule type" value="Genomic_DNA"/>
</dbReference>
<dbReference type="InterPro" id="IPR035994">
    <property type="entry name" value="Nucleoside_phosphorylase_sf"/>
</dbReference>
<protein>
    <recommendedName>
        <fullName evidence="3">Nucleoside phosphorylase domain-containing protein</fullName>
    </recommendedName>
</protein>
<name>A0ABT4RKS7_9ACTN</name>
<organism evidence="1 2">
    <name type="scientific">Solirubrobacter deserti</name>
    <dbReference type="NCBI Taxonomy" id="2282478"/>
    <lineage>
        <taxon>Bacteria</taxon>
        <taxon>Bacillati</taxon>
        <taxon>Actinomycetota</taxon>
        <taxon>Thermoleophilia</taxon>
        <taxon>Solirubrobacterales</taxon>
        <taxon>Solirubrobacteraceae</taxon>
        <taxon>Solirubrobacter</taxon>
    </lineage>
</organism>
<reference evidence="1" key="1">
    <citation type="submission" date="2022-10" db="EMBL/GenBank/DDBJ databases">
        <title>The WGS of Solirubrobacter sp. CPCC 204708.</title>
        <authorList>
            <person name="Jiang Z."/>
        </authorList>
    </citation>
    <scope>NUCLEOTIDE SEQUENCE</scope>
    <source>
        <strain evidence="1">CPCC 204708</strain>
    </source>
</reference>
<evidence type="ECO:0008006" key="3">
    <source>
        <dbReference type="Google" id="ProtNLM"/>
    </source>
</evidence>
<dbReference type="PANTHER" id="PTHR46832">
    <property type="entry name" value="5'-METHYLTHIOADENOSINE/S-ADENOSYLHOMOCYSTEINE NUCLEOSIDASE"/>
    <property type="match status" value="1"/>
</dbReference>